<name>A0AAV2SU69_MEGNR</name>
<dbReference type="Proteomes" id="UP001497623">
    <property type="component" value="Unassembled WGS sequence"/>
</dbReference>
<dbReference type="AlphaFoldDB" id="A0AAV2SU69"/>
<organism evidence="1 2">
    <name type="scientific">Meganyctiphanes norvegica</name>
    <name type="common">Northern krill</name>
    <name type="synonym">Thysanopoda norvegica</name>
    <dbReference type="NCBI Taxonomy" id="48144"/>
    <lineage>
        <taxon>Eukaryota</taxon>
        <taxon>Metazoa</taxon>
        <taxon>Ecdysozoa</taxon>
        <taxon>Arthropoda</taxon>
        <taxon>Crustacea</taxon>
        <taxon>Multicrustacea</taxon>
        <taxon>Malacostraca</taxon>
        <taxon>Eumalacostraca</taxon>
        <taxon>Eucarida</taxon>
        <taxon>Euphausiacea</taxon>
        <taxon>Euphausiidae</taxon>
        <taxon>Meganyctiphanes</taxon>
    </lineage>
</organism>
<evidence type="ECO:0000313" key="1">
    <source>
        <dbReference type="EMBL" id="CAL4249232.1"/>
    </source>
</evidence>
<dbReference type="EMBL" id="CAXKWB010157438">
    <property type="protein sequence ID" value="CAL4249232.1"/>
    <property type="molecule type" value="Genomic_DNA"/>
</dbReference>
<accession>A0AAV2SU69</accession>
<keyword evidence="2" id="KW-1185">Reference proteome</keyword>
<comment type="caution">
    <text evidence="1">The sequence shown here is derived from an EMBL/GenBank/DDBJ whole genome shotgun (WGS) entry which is preliminary data.</text>
</comment>
<protein>
    <recommendedName>
        <fullName evidence="3">Secreted protein</fullName>
    </recommendedName>
</protein>
<gene>
    <name evidence="1" type="ORF">MNOR_LOCUS41537</name>
</gene>
<evidence type="ECO:0000313" key="2">
    <source>
        <dbReference type="Proteomes" id="UP001497623"/>
    </source>
</evidence>
<evidence type="ECO:0008006" key="3">
    <source>
        <dbReference type="Google" id="ProtNLM"/>
    </source>
</evidence>
<proteinExistence type="predicted"/>
<reference evidence="1 2" key="1">
    <citation type="submission" date="2024-05" db="EMBL/GenBank/DDBJ databases">
        <authorList>
            <person name="Wallberg A."/>
        </authorList>
    </citation>
    <scope>NUCLEOTIDE SEQUENCE [LARGE SCALE GENOMIC DNA]</scope>
</reference>
<sequence>MVSSFEVLAGAARVAVEASPSVAFVSNARLPVGSNVGETLASLPSKLVGNTNVTVCVGVPSAGGGVVARALPRAEAAWALARFLIRCQAFLLFPLLDTLRLIFSALGLLGPPAMINTCDQSC</sequence>